<dbReference type="GO" id="GO:0005654">
    <property type="term" value="C:nucleoplasm"/>
    <property type="evidence" value="ECO:0007669"/>
    <property type="project" value="TreeGrafter"/>
</dbReference>
<dbReference type="GO" id="GO:0009750">
    <property type="term" value="P:response to fructose"/>
    <property type="evidence" value="ECO:0007669"/>
    <property type="project" value="TreeGrafter"/>
</dbReference>
<gene>
    <name evidence="4" type="ORF">FNF29_04406</name>
</gene>
<comment type="caution">
    <text evidence="4">The sequence shown here is derived from an EMBL/GenBank/DDBJ whole genome shotgun (WGS) entry which is preliminary data.</text>
</comment>
<dbReference type="Gene3D" id="3.40.50.12620">
    <property type="match status" value="1"/>
</dbReference>
<evidence type="ECO:0000259" key="3">
    <source>
        <dbReference type="PROSITE" id="PS51464"/>
    </source>
</evidence>
<evidence type="ECO:0000256" key="2">
    <source>
        <dbReference type="SAM" id="MobiDB-lite"/>
    </source>
</evidence>
<dbReference type="InterPro" id="IPR040190">
    <property type="entry name" value="MURQ/GCKR"/>
</dbReference>
<accession>A0A5A8CIR1</accession>
<dbReference type="GO" id="GO:0042593">
    <property type="term" value="P:glucose homeostasis"/>
    <property type="evidence" value="ECO:0007669"/>
    <property type="project" value="TreeGrafter"/>
</dbReference>
<dbReference type="InterPro" id="IPR005486">
    <property type="entry name" value="Glucokinase_regulatory_CS"/>
</dbReference>
<dbReference type="PROSITE" id="PS01272">
    <property type="entry name" value="GCKR"/>
    <property type="match status" value="1"/>
</dbReference>
<dbReference type="Proteomes" id="UP000323011">
    <property type="component" value="Unassembled WGS sequence"/>
</dbReference>
<dbReference type="PANTHER" id="PTHR10088">
    <property type="entry name" value="GLUCOKINASE REGULATORY PROTEIN"/>
    <property type="match status" value="1"/>
</dbReference>
<dbReference type="Pfam" id="PF20741">
    <property type="entry name" value="GKRP-like_C"/>
    <property type="match status" value="1"/>
</dbReference>
<feature type="region of interest" description="Disordered" evidence="2">
    <location>
        <begin position="1"/>
        <end position="22"/>
    </location>
</feature>
<name>A0A5A8CIR1_CAFRO</name>
<dbReference type="GO" id="GO:0005829">
    <property type="term" value="C:cytosol"/>
    <property type="evidence" value="ECO:0007669"/>
    <property type="project" value="TreeGrafter"/>
</dbReference>
<feature type="domain" description="SIS" evidence="3">
    <location>
        <begin position="349"/>
        <end position="604"/>
    </location>
</feature>
<dbReference type="Pfam" id="PF22645">
    <property type="entry name" value="GKRP_SIS_N"/>
    <property type="match status" value="1"/>
</dbReference>
<evidence type="ECO:0000313" key="5">
    <source>
        <dbReference type="Proteomes" id="UP000323011"/>
    </source>
</evidence>
<dbReference type="Gene3D" id="3.40.50.10490">
    <property type="entry name" value="Glucose-6-phosphate isomerase like protein, domain 1"/>
    <property type="match status" value="2"/>
</dbReference>
<dbReference type="InterPro" id="IPR001347">
    <property type="entry name" value="SIS_dom"/>
</dbReference>
<dbReference type="AlphaFoldDB" id="A0A5A8CIR1"/>
<sequence>MGHTKSLASQAGGRAMLPAKQRVTESPNPLTALLDDVASDAAVRLLRGADAQMFAGSDGLESVLDAGPMRSLECLTRMVGEEVAAWASGAQAFVVFTGSGTSGRLAYVTARALNKVLGQPRGEAPGPFGYLLAGGPNAILAAHENAEDVAAAGALDLEAFVQRWGAERVLVVGVSCGMSATYSGSQVAMCLAANGRAVSKGGDQTAPDLAPLPRGVAARAAVLGFNPPSLVRRTVVPAWGTTFADVLEACKESEAEWDQLAEGAPLPCACALHPVVGPEAVAGSTRMKGGSATKLLLETAGLHAIAHLRQPAAGWLAPPALRETLLRFQDAMLRTYDAAADIGAVAEASSEALRGGGRVVYLGAGPAGLLGVIDASECPPTYGAGFDDVRAAWTHAGDPALVPTAHVAAALEAADAAAKARGQGSTGSAPKPSGAVAAAAAAGDITACAAAERTWSEPTRVGRLDGDDVAGAAADAAAPAGLPKLGPRAPMRAVGSGDVLLLLASPQCPLPEEAAAAASRAAKRGAWVAAISVGETSAAQLALVATAGAARVVRVGRELGADHGLPVLAAAATGPGSELAPLHELCLKLALNAVTTVAHVRKGCVLGNRMVNLRVTNRKLFMRAVKLVADTSGVDEATSRHCLLRSIHGTEAVAADIDAADAAYHVTVASAKDLVVPTAVVLAKAGGGLTVAAATERLRASGTIAEAVRSASS</sequence>
<dbReference type="GO" id="GO:1901135">
    <property type="term" value="P:carbohydrate derivative metabolic process"/>
    <property type="evidence" value="ECO:0007669"/>
    <property type="project" value="InterPro"/>
</dbReference>
<dbReference type="PROSITE" id="PS51464">
    <property type="entry name" value="SIS"/>
    <property type="match status" value="1"/>
</dbReference>
<keyword evidence="1" id="KW-0119">Carbohydrate metabolism</keyword>
<protein>
    <recommendedName>
        <fullName evidence="3">SIS domain-containing protein</fullName>
    </recommendedName>
</protein>
<organism evidence="4 5">
    <name type="scientific">Cafeteria roenbergensis</name>
    <name type="common">Marine flagellate</name>
    <dbReference type="NCBI Taxonomy" id="33653"/>
    <lineage>
        <taxon>Eukaryota</taxon>
        <taxon>Sar</taxon>
        <taxon>Stramenopiles</taxon>
        <taxon>Bigyra</taxon>
        <taxon>Opalozoa</taxon>
        <taxon>Bicosoecida</taxon>
        <taxon>Cafeteriaceae</taxon>
        <taxon>Cafeteria</taxon>
    </lineage>
</organism>
<dbReference type="EMBL" id="VLTN01000025">
    <property type="protein sequence ID" value="KAA0151721.1"/>
    <property type="molecule type" value="Genomic_DNA"/>
</dbReference>
<dbReference type="GO" id="GO:0070095">
    <property type="term" value="F:fructose-6-phosphate binding"/>
    <property type="evidence" value="ECO:0007669"/>
    <property type="project" value="TreeGrafter"/>
</dbReference>
<dbReference type="GO" id="GO:0030246">
    <property type="term" value="F:carbohydrate binding"/>
    <property type="evidence" value="ECO:0007669"/>
    <property type="project" value="TreeGrafter"/>
</dbReference>
<proteinExistence type="predicted"/>
<dbReference type="PANTHER" id="PTHR10088:SF4">
    <property type="entry name" value="GLUCOKINASE REGULATORY PROTEIN"/>
    <property type="match status" value="1"/>
</dbReference>
<keyword evidence="5" id="KW-1185">Reference proteome</keyword>
<evidence type="ECO:0000256" key="1">
    <source>
        <dbReference type="ARBA" id="ARBA00023277"/>
    </source>
</evidence>
<reference evidence="4 5" key="1">
    <citation type="submission" date="2019-07" db="EMBL/GenBank/DDBJ databases">
        <title>Genomes of Cafeteria roenbergensis.</title>
        <authorList>
            <person name="Fischer M.G."/>
            <person name="Hackl T."/>
            <person name="Roman M."/>
        </authorList>
    </citation>
    <scope>NUCLEOTIDE SEQUENCE [LARGE SCALE GENOMIC DNA]</scope>
    <source>
        <strain evidence="4 5">BVI</strain>
    </source>
</reference>
<dbReference type="GO" id="GO:0019899">
    <property type="term" value="F:enzyme binding"/>
    <property type="evidence" value="ECO:0007669"/>
    <property type="project" value="TreeGrafter"/>
</dbReference>
<dbReference type="SUPFAM" id="SSF53697">
    <property type="entry name" value="SIS domain"/>
    <property type="match status" value="2"/>
</dbReference>
<dbReference type="Gene3D" id="1.10.8.1080">
    <property type="match status" value="1"/>
</dbReference>
<dbReference type="GO" id="GO:0004857">
    <property type="term" value="F:enzyme inhibitor activity"/>
    <property type="evidence" value="ECO:0007669"/>
    <property type="project" value="TreeGrafter"/>
</dbReference>
<dbReference type="InterPro" id="IPR046348">
    <property type="entry name" value="SIS_dom_sf"/>
</dbReference>
<evidence type="ECO:0000313" key="4">
    <source>
        <dbReference type="EMBL" id="KAA0151721.1"/>
    </source>
</evidence>